<dbReference type="InterPro" id="IPR000089">
    <property type="entry name" value="Biotin_lipoyl"/>
</dbReference>
<keyword evidence="7" id="KW-0732">Signal</keyword>
<dbReference type="GO" id="GO:0005960">
    <property type="term" value="C:glycine cleavage complex"/>
    <property type="evidence" value="ECO:0007669"/>
    <property type="project" value="UniProtKB-UniRule"/>
</dbReference>
<evidence type="ECO:0000256" key="6">
    <source>
        <dbReference type="RuleBase" id="RU364055"/>
    </source>
</evidence>
<keyword evidence="10" id="KW-1185">Reference proteome</keyword>
<dbReference type="Proteomes" id="UP000694388">
    <property type="component" value="Unplaced"/>
</dbReference>
<feature type="chain" id="PRO_5034438686" description="Glycine cleavage system H protein" evidence="7">
    <location>
        <begin position="23"/>
        <end position="171"/>
    </location>
</feature>
<keyword evidence="6" id="KW-0496">Mitochondrion</keyword>
<dbReference type="Pfam" id="PF01597">
    <property type="entry name" value="GCV_H"/>
    <property type="match status" value="1"/>
</dbReference>
<evidence type="ECO:0000313" key="10">
    <source>
        <dbReference type="Proteomes" id="UP000694388"/>
    </source>
</evidence>
<dbReference type="InterPro" id="IPR011053">
    <property type="entry name" value="Single_hybrid_motif"/>
</dbReference>
<comment type="function">
    <text evidence="4">The glycine cleavage system catalyzes the degradation of glycine. The H protein (GCSH) shuttles the methylamine group of glycine from the P protein (GLDC) to the T protein (GCST). Has a pivotal role in the lipoylation of enzymes involved in cellular energetics such as the mitochondrial dihydrolipoyllysine-residue acetyltransferase component of pyruvate dehydrogenase complex (DLAT), and the mitochondrial dihydrolipoyllysine-residue succinyltransferase component of 2-oxoglutarate dehydrogenase complex (DLST).</text>
</comment>
<dbReference type="Ensembl" id="ENSEBUT00000006252.1">
    <property type="protein sequence ID" value="ENSEBUP00000005807.1"/>
    <property type="gene ID" value="ENSEBUG00000003914.1"/>
</dbReference>
<evidence type="ECO:0000256" key="7">
    <source>
        <dbReference type="SAM" id="SignalP"/>
    </source>
</evidence>
<dbReference type="NCBIfam" id="TIGR00527">
    <property type="entry name" value="gcvH"/>
    <property type="match status" value="1"/>
</dbReference>
<keyword evidence="2 5" id="KW-0450">Lipoyl</keyword>
<dbReference type="InterPro" id="IPR033753">
    <property type="entry name" value="GCV_H/Fam206"/>
</dbReference>
<dbReference type="Gene3D" id="2.40.50.100">
    <property type="match status" value="1"/>
</dbReference>
<dbReference type="NCBIfam" id="NF002270">
    <property type="entry name" value="PRK01202.1"/>
    <property type="match status" value="1"/>
</dbReference>
<evidence type="ECO:0000313" key="9">
    <source>
        <dbReference type="Ensembl" id="ENSEBUP00000005807.1"/>
    </source>
</evidence>
<dbReference type="GeneTree" id="ENSGT00940000164357"/>
<protein>
    <recommendedName>
        <fullName evidence="6">Glycine cleavage system H protein</fullName>
    </recommendedName>
</protein>
<dbReference type="InterPro" id="IPR017453">
    <property type="entry name" value="GCV_H_sub"/>
</dbReference>
<dbReference type="HAMAP" id="MF_00272">
    <property type="entry name" value="GcvH"/>
    <property type="match status" value="1"/>
</dbReference>
<dbReference type="OMA" id="GPCLPWP"/>
<organism evidence="9 10">
    <name type="scientific">Eptatretus burgeri</name>
    <name type="common">Inshore hagfish</name>
    <dbReference type="NCBI Taxonomy" id="7764"/>
    <lineage>
        <taxon>Eukaryota</taxon>
        <taxon>Metazoa</taxon>
        <taxon>Chordata</taxon>
        <taxon>Craniata</taxon>
        <taxon>Vertebrata</taxon>
        <taxon>Cyclostomata</taxon>
        <taxon>Myxini</taxon>
        <taxon>Myxiniformes</taxon>
        <taxon>Myxinidae</taxon>
        <taxon>Eptatretinae</taxon>
        <taxon>Eptatretus</taxon>
    </lineage>
</organism>
<reference evidence="9" key="1">
    <citation type="submission" date="2025-08" db="UniProtKB">
        <authorList>
            <consortium name="Ensembl"/>
        </authorList>
    </citation>
    <scope>IDENTIFICATION</scope>
</reference>
<dbReference type="AlphaFoldDB" id="A0A8C4NF81"/>
<dbReference type="SUPFAM" id="SSF51230">
    <property type="entry name" value="Single hybrid motif"/>
    <property type="match status" value="1"/>
</dbReference>
<dbReference type="InterPro" id="IPR002930">
    <property type="entry name" value="GCV_H"/>
</dbReference>
<evidence type="ECO:0000256" key="4">
    <source>
        <dbReference type="ARBA" id="ARBA00046240"/>
    </source>
</evidence>
<dbReference type="PANTHER" id="PTHR11715">
    <property type="entry name" value="GLYCINE CLEAVAGE SYSTEM H PROTEIN"/>
    <property type="match status" value="1"/>
</dbReference>
<keyword evidence="3 6" id="KW-0809">Transit peptide</keyword>
<feature type="modified residue" description="N6-lipoyllysine" evidence="5">
    <location>
        <position position="105"/>
    </location>
</feature>
<dbReference type="CDD" id="cd06848">
    <property type="entry name" value="GCS_H"/>
    <property type="match status" value="1"/>
</dbReference>
<accession>A0A8C4NF81</accession>
<feature type="signal peptide" evidence="7">
    <location>
        <begin position="1"/>
        <end position="22"/>
    </location>
</feature>
<feature type="domain" description="Lipoyl-binding" evidence="8">
    <location>
        <begin position="64"/>
        <end position="146"/>
    </location>
</feature>
<evidence type="ECO:0000256" key="3">
    <source>
        <dbReference type="ARBA" id="ARBA00022946"/>
    </source>
</evidence>
<dbReference type="GO" id="GO:0019464">
    <property type="term" value="P:glycine decarboxylation via glycine cleavage system"/>
    <property type="evidence" value="ECO:0007669"/>
    <property type="project" value="UniProtKB-UniRule"/>
</dbReference>
<dbReference type="PROSITE" id="PS50968">
    <property type="entry name" value="BIOTINYL_LIPOYL"/>
    <property type="match status" value="1"/>
</dbReference>
<comment type="subcellular location">
    <subcellularLocation>
        <location evidence="6">Mitochondrion</location>
    </subcellularLocation>
</comment>
<evidence type="ECO:0000256" key="1">
    <source>
        <dbReference type="ARBA" id="ARBA00009249"/>
    </source>
</evidence>
<comment type="subunit">
    <text evidence="6">The glycine cleavage system is composed of four proteins: P, T, L and H.</text>
</comment>
<dbReference type="InterPro" id="IPR003016">
    <property type="entry name" value="2-oxoA_DH_lipoyl-BS"/>
</dbReference>
<dbReference type="PROSITE" id="PS00189">
    <property type="entry name" value="LIPOYL"/>
    <property type="match status" value="1"/>
</dbReference>
<comment type="cofactor">
    <cofactor evidence="6">
        <name>(R)-lipoate</name>
        <dbReference type="ChEBI" id="CHEBI:83088"/>
    </cofactor>
    <text evidence="6">Binds 1 lipoyl cofactor covalently.</text>
</comment>
<dbReference type="GO" id="GO:0009249">
    <property type="term" value="P:protein lipoylation"/>
    <property type="evidence" value="ECO:0007669"/>
    <property type="project" value="TreeGrafter"/>
</dbReference>
<evidence type="ECO:0000259" key="8">
    <source>
        <dbReference type="PROSITE" id="PS50968"/>
    </source>
</evidence>
<evidence type="ECO:0000256" key="5">
    <source>
        <dbReference type="PIRSR" id="PIRSR617453-50"/>
    </source>
</evidence>
<dbReference type="PANTHER" id="PTHR11715:SF3">
    <property type="entry name" value="GLYCINE CLEAVAGE SYSTEM H PROTEIN-RELATED"/>
    <property type="match status" value="1"/>
</dbReference>
<evidence type="ECO:0000256" key="2">
    <source>
        <dbReference type="ARBA" id="ARBA00022823"/>
    </source>
</evidence>
<proteinExistence type="inferred from homology"/>
<name>A0A8C4NF81_EPTBU</name>
<comment type="function">
    <text evidence="6">The H protein shuttles the methylamine group of glycine from the P protein to the T protein.</text>
</comment>
<dbReference type="GO" id="GO:0005739">
    <property type="term" value="C:mitochondrion"/>
    <property type="evidence" value="ECO:0007669"/>
    <property type="project" value="UniProtKB-SubCell"/>
</dbReference>
<comment type="similarity">
    <text evidence="1 6">Belongs to the GcvH family.</text>
</comment>
<reference evidence="9" key="2">
    <citation type="submission" date="2025-09" db="UniProtKB">
        <authorList>
            <consortium name="Ensembl"/>
        </authorList>
    </citation>
    <scope>IDENTIFICATION</scope>
</reference>
<sequence>MASCRVLRPLVAAVLFRVGAHSRPPWNAMSLLPSLCRGFSTNTLTAAARKFTDKHEWVLVEDGIGTVGISHFAQESLGDVVFCGLPEVGDKLHFDGEFGALESVKAASELYAPISGTVQEVNAALAENPALVNHSCYDEGWLIRMTVDDLSELDTLMDEQDYEKFVKSIEE</sequence>